<sequence>MTLPYAPAEILWLSIKLGTSLFLLYTASVIIYNGYFHPLRRFPGPPWAAISSLWYFKRIRSGSPHDIQHSLHERFGDFVRIGPNILAVCHPDAIEAVFGTKNGKVWRKAAFYDGFDPHIPNARTDSFSERDDAKNAERRRLVGSLYAQGNVLRYEPCVDRLINLFQQRMQSLSESKQVFDMSVWLERYTFDVIGEVFHGRREGFGMLRDGADYNGWCYLMGVMPDIGAAVSYLPWGFRNLYMLSQLVFRSSRDGLRGMLDVTKQAEKATHERWKEMQEGNMPSESDILTGLLEMVQERGDATWTVADVVTEVWAVIWAGSDTTATALTSIFYHLHKNPQALSKLRTEIDTAFEDGRLQFPIRFSDARKLPYLHAVVLESMRVHPSIGIGLPREVPAGGARIGGTFIPGGVEVIVNPAAIHLDERCFGSDAREWVPERWLSDTETTRQMERSMLHFGSWFHRACNVQCNVQKRSL</sequence>
<dbReference type="EMBL" id="JBFXLT010000178">
    <property type="protein sequence ID" value="KAL2802513.1"/>
    <property type="molecule type" value="Genomic_DNA"/>
</dbReference>
<dbReference type="InterPro" id="IPR036396">
    <property type="entry name" value="Cyt_P450_sf"/>
</dbReference>
<dbReference type="Proteomes" id="UP001610334">
    <property type="component" value="Unassembled WGS sequence"/>
</dbReference>
<dbReference type="PANTHER" id="PTHR24305">
    <property type="entry name" value="CYTOCHROME P450"/>
    <property type="match status" value="1"/>
</dbReference>
<comment type="caution">
    <text evidence="3">The sequence shown here is derived from an EMBL/GenBank/DDBJ whole genome shotgun (WGS) entry which is preliminary data.</text>
</comment>
<reference evidence="3 4" key="1">
    <citation type="submission" date="2024-07" db="EMBL/GenBank/DDBJ databases">
        <title>Section-level genome sequencing and comparative genomics of Aspergillus sections Usti and Cavernicolus.</title>
        <authorList>
            <consortium name="Lawrence Berkeley National Laboratory"/>
            <person name="Nybo J.L."/>
            <person name="Vesth T.C."/>
            <person name="Theobald S."/>
            <person name="Frisvad J.C."/>
            <person name="Larsen T.O."/>
            <person name="Kjaerboelling I."/>
            <person name="Rothschild-Mancinelli K."/>
            <person name="Lyhne E.K."/>
            <person name="Kogle M.E."/>
            <person name="Barry K."/>
            <person name="Clum A."/>
            <person name="Na H."/>
            <person name="Ledsgaard L."/>
            <person name="Lin J."/>
            <person name="Lipzen A."/>
            <person name="Kuo A."/>
            <person name="Riley R."/>
            <person name="Mondo S."/>
            <person name="Labutti K."/>
            <person name="Haridas S."/>
            <person name="Pangalinan J."/>
            <person name="Salamov A.A."/>
            <person name="Simmons B.A."/>
            <person name="Magnuson J.K."/>
            <person name="Chen J."/>
            <person name="Drula E."/>
            <person name="Henrissat B."/>
            <person name="Wiebenga A."/>
            <person name="Lubbers R.J."/>
            <person name="Gomes A.C."/>
            <person name="Makela M.R."/>
            <person name="Stajich J."/>
            <person name="Grigoriev I.V."/>
            <person name="Mortensen U.H."/>
            <person name="De Vries R.P."/>
            <person name="Baker S.E."/>
            <person name="Andersen M.R."/>
        </authorList>
    </citation>
    <scope>NUCLEOTIDE SEQUENCE [LARGE SCALE GENOMIC DNA]</scope>
    <source>
        <strain evidence="3 4">CBS 588.65</strain>
    </source>
</reference>
<evidence type="ECO:0000313" key="3">
    <source>
        <dbReference type="EMBL" id="KAL2802513.1"/>
    </source>
</evidence>
<dbReference type="InterPro" id="IPR050121">
    <property type="entry name" value="Cytochrome_P450_monoxygenase"/>
</dbReference>
<accession>A0ABR4GTW3</accession>
<dbReference type="Gene3D" id="1.10.630.10">
    <property type="entry name" value="Cytochrome P450"/>
    <property type="match status" value="1"/>
</dbReference>
<dbReference type="InterPro" id="IPR001128">
    <property type="entry name" value="Cyt_P450"/>
</dbReference>
<keyword evidence="2" id="KW-1133">Transmembrane helix</keyword>
<dbReference type="PANTHER" id="PTHR24305:SF190">
    <property type="entry name" value="P450, PUTATIVE (EUROFUNG)-RELATED"/>
    <property type="match status" value="1"/>
</dbReference>
<dbReference type="CDD" id="cd11060">
    <property type="entry name" value="CYP57A1-like"/>
    <property type="match status" value="1"/>
</dbReference>
<feature type="transmembrane region" description="Helical" evidence="2">
    <location>
        <begin position="12"/>
        <end position="32"/>
    </location>
</feature>
<protein>
    <submittedName>
        <fullName evidence="3">Cytochrome P450</fullName>
    </submittedName>
</protein>
<keyword evidence="2" id="KW-0812">Transmembrane</keyword>
<evidence type="ECO:0000313" key="4">
    <source>
        <dbReference type="Proteomes" id="UP001610334"/>
    </source>
</evidence>
<name>A0ABR4GTW3_9EURO</name>
<dbReference type="PRINTS" id="PR00463">
    <property type="entry name" value="EP450I"/>
</dbReference>
<organism evidence="3 4">
    <name type="scientific">Aspergillus granulosus</name>
    <dbReference type="NCBI Taxonomy" id="176169"/>
    <lineage>
        <taxon>Eukaryota</taxon>
        <taxon>Fungi</taxon>
        <taxon>Dikarya</taxon>
        <taxon>Ascomycota</taxon>
        <taxon>Pezizomycotina</taxon>
        <taxon>Eurotiomycetes</taxon>
        <taxon>Eurotiomycetidae</taxon>
        <taxon>Eurotiales</taxon>
        <taxon>Aspergillaceae</taxon>
        <taxon>Aspergillus</taxon>
        <taxon>Aspergillus subgen. Nidulantes</taxon>
    </lineage>
</organism>
<evidence type="ECO:0000256" key="1">
    <source>
        <dbReference type="ARBA" id="ARBA00010617"/>
    </source>
</evidence>
<comment type="similarity">
    <text evidence="1">Belongs to the cytochrome P450 family.</text>
</comment>
<proteinExistence type="inferred from homology"/>
<dbReference type="InterPro" id="IPR002401">
    <property type="entry name" value="Cyt_P450_E_grp-I"/>
</dbReference>
<keyword evidence="2" id="KW-0472">Membrane</keyword>
<dbReference type="Pfam" id="PF00067">
    <property type="entry name" value="p450"/>
    <property type="match status" value="1"/>
</dbReference>
<evidence type="ECO:0000256" key="2">
    <source>
        <dbReference type="SAM" id="Phobius"/>
    </source>
</evidence>
<keyword evidence="4" id="KW-1185">Reference proteome</keyword>
<gene>
    <name evidence="3" type="ORF">BJX63DRAFT_426017</name>
</gene>
<dbReference type="SUPFAM" id="SSF48264">
    <property type="entry name" value="Cytochrome P450"/>
    <property type="match status" value="1"/>
</dbReference>